<evidence type="ECO:0000313" key="4">
    <source>
        <dbReference type="Proteomes" id="UP000282613"/>
    </source>
</evidence>
<gene>
    <name evidence="3" type="ORF">TASK_LOCUS2778</name>
</gene>
<evidence type="ECO:0000313" key="3">
    <source>
        <dbReference type="EMBL" id="VDK26139.1"/>
    </source>
</evidence>
<evidence type="ECO:0000313" key="5">
    <source>
        <dbReference type="WBParaSite" id="TASK_0000277701-mRNA-1"/>
    </source>
</evidence>
<accession>A0A0R3VZD3</accession>
<feature type="chain" id="PRO_5043132512" evidence="2">
    <location>
        <begin position="28"/>
        <end position="73"/>
    </location>
</feature>
<dbReference type="WBParaSite" id="TASK_0000277701-mRNA-1">
    <property type="protein sequence ID" value="TASK_0000277701-mRNA-1"/>
    <property type="gene ID" value="TASK_0000277701"/>
</dbReference>
<sequence>MVSDSFTSLSFAAVAPLLASLPSSTRGTTEDTDMELEAKVEPDEEDVDVMRRLQEGRYQTPCNLNYSGGRLYN</sequence>
<evidence type="ECO:0000256" key="2">
    <source>
        <dbReference type="SAM" id="SignalP"/>
    </source>
</evidence>
<reference evidence="3 4" key="2">
    <citation type="submission" date="2018-11" db="EMBL/GenBank/DDBJ databases">
        <authorList>
            <consortium name="Pathogen Informatics"/>
        </authorList>
    </citation>
    <scope>NUCLEOTIDE SEQUENCE [LARGE SCALE GENOMIC DNA]</scope>
</reference>
<feature type="signal peptide" evidence="2">
    <location>
        <begin position="1"/>
        <end position="27"/>
    </location>
</feature>
<name>A0A0R3VZD3_TAEAS</name>
<dbReference type="Proteomes" id="UP000282613">
    <property type="component" value="Unassembled WGS sequence"/>
</dbReference>
<reference evidence="5" key="1">
    <citation type="submission" date="2017-02" db="UniProtKB">
        <authorList>
            <consortium name="WormBaseParasite"/>
        </authorList>
    </citation>
    <scope>IDENTIFICATION</scope>
</reference>
<keyword evidence="4" id="KW-1185">Reference proteome</keyword>
<proteinExistence type="predicted"/>
<evidence type="ECO:0000256" key="1">
    <source>
        <dbReference type="SAM" id="MobiDB-lite"/>
    </source>
</evidence>
<dbReference type="AlphaFoldDB" id="A0A0R3VZD3"/>
<organism evidence="5">
    <name type="scientific">Taenia asiatica</name>
    <name type="common">Asian tapeworm</name>
    <dbReference type="NCBI Taxonomy" id="60517"/>
    <lineage>
        <taxon>Eukaryota</taxon>
        <taxon>Metazoa</taxon>
        <taxon>Spiralia</taxon>
        <taxon>Lophotrochozoa</taxon>
        <taxon>Platyhelminthes</taxon>
        <taxon>Cestoda</taxon>
        <taxon>Eucestoda</taxon>
        <taxon>Cyclophyllidea</taxon>
        <taxon>Taeniidae</taxon>
        <taxon>Taenia</taxon>
    </lineage>
</organism>
<protein>
    <submittedName>
        <fullName evidence="5">Secreted protein</fullName>
    </submittedName>
</protein>
<dbReference type="EMBL" id="UYRS01003014">
    <property type="protein sequence ID" value="VDK26139.1"/>
    <property type="molecule type" value="Genomic_DNA"/>
</dbReference>
<feature type="region of interest" description="Disordered" evidence="1">
    <location>
        <begin position="22"/>
        <end position="45"/>
    </location>
</feature>
<keyword evidence="2" id="KW-0732">Signal</keyword>